<dbReference type="PANTHER" id="PTHR30250">
    <property type="entry name" value="PST FAMILY PREDICTED COLANIC ACID TRANSPORTER"/>
    <property type="match status" value="1"/>
</dbReference>
<feature type="transmembrane region" description="Helical" evidence="6">
    <location>
        <begin position="371"/>
        <end position="391"/>
    </location>
</feature>
<keyword evidence="2" id="KW-1003">Cell membrane</keyword>
<evidence type="ECO:0000313" key="8">
    <source>
        <dbReference type="Proteomes" id="UP001259803"/>
    </source>
</evidence>
<feature type="transmembrane region" description="Helical" evidence="6">
    <location>
        <begin position="336"/>
        <end position="359"/>
    </location>
</feature>
<name>A0ABU2ZGB5_9SPHN</name>
<feature type="transmembrane region" description="Helical" evidence="6">
    <location>
        <begin position="115"/>
        <end position="132"/>
    </location>
</feature>
<evidence type="ECO:0000256" key="5">
    <source>
        <dbReference type="ARBA" id="ARBA00023136"/>
    </source>
</evidence>
<keyword evidence="4 6" id="KW-1133">Transmembrane helix</keyword>
<accession>A0ABU2ZGB5</accession>
<protein>
    <submittedName>
        <fullName evidence="7">Lipopolysaccharide biosynthesis protein</fullName>
    </submittedName>
</protein>
<evidence type="ECO:0000256" key="1">
    <source>
        <dbReference type="ARBA" id="ARBA00004651"/>
    </source>
</evidence>
<dbReference type="Pfam" id="PF01943">
    <property type="entry name" value="Polysacc_synt"/>
    <property type="match status" value="1"/>
</dbReference>
<feature type="transmembrane region" description="Helical" evidence="6">
    <location>
        <begin position="301"/>
        <end position="324"/>
    </location>
</feature>
<feature type="transmembrane region" description="Helical" evidence="6">
    <location>
        <begin position="88"/>
        <end position="109"/>
    </location>
</feature>
<dbReference type="Proteomes" id="UP001259803">
    <property type="component" value="Unassembled WGS sequence"/>
</dbReference>
<feature type="transmembrane region" description="Helical" evidence="6">
    <location>
        <begin position="33"/>
        <end position="52"/>
    </location>
</feature>
<feature type="transmembrane region" description="Helical" evidence="6">
    <location>
        <begin position="397"/>
        <end position="419"/>
    </location>
</feature>
<evidence type="ECO:0000256" key="6">
    <source>
        <dbReference type="SAM" id="Phobius"/>
    </source>
</evidence>
<proteinExistence type="predicted"/>
<feature type="transmembrane region" description="Helical" evidence="6">
    <location>
        <begin position="7"/>
        <end position="27"/>
    </location>
</feature>
<dbReference type="InterPro" id="IPR050833">
    <property type="entry name" value="Poly_Biosynth_Transport"/>
</dbReference>
<dbReference type="RefSeq" id="WP_311339963.1">
    <property type="nucleotide sequence ID" value="NZ_JAVRHS010000002.1"/>
</dbReference>
<sequence>MARNSGWLLSGKGLGAVLSLFYIAIVTRTLGPAGYGVFALILTIALFIRRFITFDSWQGVVKFGHEYSETGDDIQLGRLLGATLSIDIMTSAAGLVLAPLICFGLGGFFGWEPVVQVWATFYTAVLLIGLYSTPTGLLRMLDRFGAGAAAETAVPIVRMIGALVALALAPGLDGFLIAWMVSELCVSIAYWALAWKYGRHIVGNIRLINPFSIGRRFPGLWRFLFASNINLTVTTLIAQAPILLLGSLADAAAAGYYRLAAQLSNSMTRISQLLSRAIFTEMARSNASADREFSRRELAHLLTRTSIAAGLAAAVIAIALLVFGKPLILLMSGAEYLPAFPLLLLLGMAAALEVGSVSIDPMLLATDRSRQLASVRLATLAIMLVGIAISFKDHGPLGIAWSVLVSTIVALVLRAILVLRTAAPDGRTKAAADQPDPDAYE</sequence>
<reference evidence="7 8" key="1">
    <citation type="submission" date="2023-09" db="EMBL/GenBank/DDBJ databases">
        <authorList>
            <person name="Rey-Velasco X."/>
        </authorList>
    </citation>
    <scope>NUCLEOTIDE SEQUENCE [LARGE SCALE GENOMIC DNA]</scope>
    <source>
        <strain evidence="7 8">F390</strain>
    </source>
</reference>
<comment type="caution">
    <text evidence="7">The sequence shown here is derived from an EMBL/GenBank/DDBJ whole genome shotgun (WGS) entry which is preliminary data.</text>
</comment>
<dbReference type="PANTHER" id="PTHR30250:SF31">
    <property type="entry name" value="INNER MEMBRANE PROTEIN YGHQ"/>
    <property type="match status" value="1"/>
</dbReference>
<evidence type="ECO:0000313" key="7">
    <source>
        <dbReference type="EMBL" id="MDT0575401.1"/>
    </source>
</evidence>
<organism evidence="7 8">
    <name type="scientific">Croceicoccus esteveae</name>
    <dbReference type="NCBI Taxonomy" id="3075597"/>
    <lineage>
        <taxon>Bacteria</taxon>
        <taxon>Pseudomonadati</taxon>
        <taxon>Pseudomonadota</taxon>
        <taxon>Alphaproteobacteria</taxon>
        <taxon>Sphingomonadales</taxon>
        <taxon>Erythrobacteraceae</taxon>
        <taxon>Croceicoccus</taxon>
    </lineage>
</organism>
<dbReference type="InterPro" id="IPR002797">
    <property type="entry name" value="Polysacc_synth"/>
</dbReference>
<evidence type="ECO:0000256" key="2">
    <source>
        <dbReference type="ARBA" id="ARBA00022475"/>
    </source>
</evidence>
<gene>
    <name evidence="7" type="ORF">RM533_04295</name>
</gene>
<dbReference type="EMBL" id="JAVRHS010000002">
    <property type="protein sequence ID" value="MDT0575401.1"/>
    <property type="molecule type" value="Genomic_DNA"/>
</dbReference>
<evidence type="ECO:0000256" key="4">
    <source>
        <dbReference type="ARBA" id="ARBA00022989"/>
    </source>
</evidence>
<feature type="transmembrane region" description="Helical" evidence="6">
    <location>
        <begin position="144"/>
        <end position="169"/>
    </location>
</feature>
<keyword evidence="8" id="KW-1185">Reference proteome</keyword>
<evidence type="ECO:0000256" key="3">
    <source>
        <dbReference type="ARBA" id="ARBA00022692"/>
    </source>
</evidence>
<keyword evidence="5 6" id="KW-0472">Membrane</keyword>
<keyword evidence="3 6" id="KW-0812">Transmembrane</keyword>
<comment type="subcellular location">
    <subcellularLocation>
        <location evidence="1">Cell membrane</location>
        <topology evidence="1">Multi-pass membrane protein</topology>
    </subcellularLocation>
</comment>
<feature type="transmembrane region" description="Helical" evidence="6">
    <location>
        <begin position="175"/>
        <end position="198"/>
    </location>
</feature>